<evidence type="ECO:0000256" key="4">
    <source>
        <dbReference type="SAM" id="MobiDB-lite"/>
    </source>
</evidence>
<evidence type="ECO:0000259" key="5">
    <source>
        <dbReference type="PROSITE" id="PS50846"/>
    </source>
</evidence>
<reference evidence="6" key="1">
    <citation type="submission" date="2017-07" db="EMBL/GenBank/DDBJ databases">
        <title>Taro Niue Genome Assembly and Annotation.</title>
        <authorList>
            <person name="Atibalentja N."/>
            <person name="Keating K."/>
            <person name="Fields C.J."/>
        </authorList>
    </citation>
    <scope>NUCLEOTIDE SEQUENCE</scope>
    <source>
        <strain evidence="6">Niue_2</strain>
        <tissue evidence="6">Leaf</tissue>
    </source>
</reference>
<feature type="domain" description="HMA" evidence="5">
    <location>
        <begin position="76"/>
        <end position="142"/>
    </location>
</feature>
<dbReference type="Pfam" id="PF00403">
    <property type="entry name" value="HMA"/>
    <property type="match status" value="2"/>
</dbReference>
<dbReference type="OrthoDB" id="785630at2759"/>
<feature type="region of interest" description="Disordered" evidence="4">
    <location>
        <begin position="145"/>
        <end position="173"/>
    </location>
</feature>
<evidence type="ECO:0000313" key="6">
    <source>
        <dbReference type="EMBL" id="MQL77569.1"/>
    </source>
</evidence>
<dbReference type="AlphaFoldDB" id="A0A843UBM4"/>
<dbReference type="InterPro" id="IPR006121">
    <property type="entry name" value="HMA_dom"/>
</dbReference>
<sequence>MGEEEKKAEGEGKKDEAKKEEGGEKKAEGGGGGEKKEEKKGDEGKKEGDGGSEKKDEGGGGDGEGEKKDAPPPPPPEEIVMRVYMHCEGCARKVRRSLKGFEGVEDVTTDCRTHKVVVKGKIAAADPLKVVDRVQKKSGRKVELLTPIPPKPEKKEEKEVEKEKPKPEEKKEEPPVIAVVLKVHMHCEACSQEIKKRILKMKGVQSAEPDLKNSQVTVTGVLEPPKLVEYVYKRTGKHAVVVKAEPLEKKPEDQPKEDGKDEKKAAAGGEGDKDKAGGNGEKKEAGGGEEGAAGAGEGEKKEEGGGGATAPLEDPAAVAAAMAMAAAKLGEVTRNPFYYYYPRYQVEYYAYPPQIFSDENPNACSVM</sequence>
<organism evidence="6 7">
    <name type="scientific">Colocasia esculenta</name>
    <name type="common">Wild taro</name>
    <name type="synonym">Arum esculentum</name>
    <dbReference type="NCBI Taxonomy" id="4460"/>
    <lineage>
        <taxon>Eukaryota</taxon>
        <taxon>Viridiplantae</taxon>
        <taxon>Streptophyta</taxon>
        <taxon>Embryophyta</taxon>
        <taxon>Tracheophyta</taxon>
        <taxon>Spermatophyta</taxon>
        <taxon>Magnoliopsida</taxon>
        <taxon>Liliopsida</taxon>
        <taxon>Araceae</taxon>
        <taxon>Aroideae</taxon>
        <taxon>Colocasieae</taxon>
        <taxon>Colocasia</taxon>
    </lineage>
</organism>
<feature type="region of interest" description="Disordered" evidence="4">
    <location>
        <begin position="1"/>
        <end position="78"/>
    </location>
</feature>
<dbReference type="PROSITE" id="PS50846">
    <property type="entry name" value="HMA_2"/>
    <property type="match status" value="2"/>
</dbReference>
<feature type="compositionally biased region" description="Basic and acidic residues" evidence="4">
    <location>
        <begin position="151"/>
        <end position="173"/>
    </location>
</feature>
<dbReference type="Proteomes" id="UP000652761">
    <property type="component" value="Unassembled WGS sequence"/>
</dbReference>
<keyword evidence="1" id="KW-0479">Metal-binding</keyword>
<accession>A0A843UBM4</accession>
<dbReference type="PANTHER" id="PTHR46195">
    <property type="entry name" value="HEAVY METAL-ASSOCIATED ISOPRENYLATED PLANT PROTEIN 7"/>
    <property type="match status" value="1"/>
</dbReference>
<evidence type="ECO:0000256" key="3">
    <source>
        <dbReference type="ARBA" id="ARBA00024045"/>
    </source>
</evidence>
<comment type="caution">
    <text evidence="6">The sequence shown here is derived from an EMBL/GenBank/DDBJ whole genome shotgun (WGS) entry which is preliminary data.</text>
</comment>
<evidence type="ECO:0000256" key="1">
    <source>
        <dbReference type="ARBA" id="ARBA00022723"/>
    </source>
</evidence>
<evidence type="ECO:0000313" key="7">
    <source>
        <dbReference type="Proteomes" id="UP000652761"/>
    </source>
</evidence>
<dbReference type="Gene3D" id="3.30.70.100">
    <property type="match status" value="2"/>
</dbReference>
<feature type="compositionally biased region" description="Basic and acidic residues" evidence="4">
    <location>
        <begin position="1"/>
        <end position="70"/>
    </location>
</feature>
<dbReference type="GO" id="GO:0046872">
    <property type="term" value="F:metal ion binding"/>
    <property type="evidence" value="ECO:0007669"/>
    <property type="project" value="UniProtKB-KW"/>
</dbReference>
<protein>
    <recommendedName>
        <fullName evidence="5">HMA domain-containing protein</fullName>
    </recommendedName>
</protein>
<comment type="similarity">
    <text evidence="3">Belongs to the HIPP family.</text>
</comment>
<dbReference type="EMBL" id="NMUH01000355">
    <property type="protein sequence ID" value="MQL77569.1"/>
    <property type="molecule type" value="Genomic_DNA"/>
</dbReference>
<keyword evidence="7" id="KW-1185">Reference proteome</keyword>
<gene>
    <name evidence="6" type="ORF">Taro_009989</name>
</gene>
<dbReference type="InterPro" id="IPR036163">
    <property type="entry name" value="HMA_dom_sf"/>
</dbReference>
<dbReference type="PANTHER" id="PTHR46195:SF2">
    <property type="entry name" value="HEAVY METAL-ASSOCIATED ISOPRENYLATED PLANT PROTEIN 7"/>
    <property type="match status" value="1"/>
</dbReference>
<feature type="compositionally biased region" description="Basic and acidic residues" evidence="4">
    <location>
        <begin position="245"/>
        <end position="286"/>
    </location>
</feature>
<keyword evidence="2" id="KW-0449">Lipoprotein</keyword>
<dbReference type="SUPFAM" id="SSF55008">
    <property type="entry name" value="HMA, heavy metal-associated domain"/>
    <property type="match status" value="2"/>
</dbReference>
<dbReference type="InterPro" id="IPR044577">
    <property type="entry name" value="HIPP4/7/8/17/18/19"/>
</dbReference>
<feature type="region of interest" description="Disordered" evidence="4">
    <location>
        <begin position="243"/>
        <end position="312"/>
    </location>
</feature>
<keyword evidence="2" id="KW-0636">Prenylation</keyword>
<dbReference type="CDD" id="cd00371">
    <property type="entry name" value="HMA"/>
    <property type="match status" value="2"/>
</dbReference>
<feature type="domain" description="HMA" evidence="5">
    <location>
        <begin position="176"/>
        <end position="240"/>
    </location>
</feature>
<name>A0A843UBM4_COLES</name>
<proteinExistence type="inferred from homology"/>
<evidence type="ECO:0000256" key="2">
    <source>
        <dbReference type="ARBA" id="ARBA00023289"/>
    </source>
</evidence>